<dbReference type="EMBL" id="JARBHB010000010">
    <property type="protein sequence ID" value="KAJ8874517.1"/>
    <property type="molecule type" value="Genomic_DNA"/>
</dbReference>
<feature type="domain" description="Reverse transcriptase Ty1/copia-type" evidence="1">
    <location>
        <begin position="34"/>
        <end position="86"/>
    </location>
</feature>
<dbReference type="InterPro" id="IPR013103">
    <property type="entry name" value="RVT_2"/>
</dbReference>
<sequence>MLSYKDAISGEDKDKWSKAIEEGKSSLKTNGVFQWVFKIKGDNRYKTRLVAHGWEQKAGLDYSETFSSVLSLNILRFLIAYAKKETCPSSNLT</sequence>
<comment type="caution">
    <text evidence="2">The sequence shown here is derived from an EMBL/GenBank/DDBJ whole genome shotgun (WGS) entry which is preliminary data.</text>
</comment>
<keyword evidence="3" id="KW-1185">Reference proteome</keyword>
<dbReference type="Pfam" id="PF07727">
    <property type="entry name" value="RVT_2"/>
    <property type="match status" value="1"/>
</dbReference>
<gene>
    <name evidence="2" type="ORF">PR048_025377</name>
</gene>
<proteinExistence type="predicted"/>
<evidence type="ECO:0000313" key="2">
    <source>
        <dbReference type="EMBL" id="KAJ8874517.1"/>
    </source>
</evidence>
<reference evidence="2 3" key="1">
    <citation type="submission" date="2023-02" db="EMBL/GenBank/DDBJ databases">
        <title>LHISI_Scaffold_Assembly.</title>
        <authorList>
            <person name="Stuart O.P."/>
            <person name="Cleave R."/>
            <person name="Magrath M.J.L."/>
            <person name="Mikheyev A.S."/>
        </authorList>
    </citation>
    <scope>NUCLEOTIDE SEQUENCE [LARGE SCALE GENOMIC DNA]</scope>
    <source>
        <strain evidence="2">Daus_M_001</strain>
        <tissue evidence="2">Leg muscle</tissue>
    </source>
</reference>
<evidence type="ECO:0000313" key="3">
    <source>
        <dbReference type="Proteomes" id="UP001159363"/>
    </source>
</evidence>
<accession>A0ABQ9GR42</accession>
<organism evidence="2 3">
    <name type="scientific">Dryococelus australis</name>
    <dbReference type="NCBI Taxonomy" id="614101"/>
    <lineage>
        <taxon>Eukaryota</taxon>
        <taxon>Metazoa</taxon>
        <taxon>Ecdysozoa</taxon>
        <taxon>Arthropoda</taxon>
        <taxon>Hexapoda</taxon>
        <taxon>Insecta</taxon>
        <taxon>Pterygota</taxon>
        <taxon>Neoptera</taxon>
        <taxon>Polyneoptera</taxon>
        <taxon>Phasmatodea</taxon>
        <taxon>Verophasmatodea</taxon>
        <taxon>Anareolatae</taxon>
        <taxon>Phasmatidae</taxon>
        <taxon>Eurycanthinae</taxon>
        <taxon>Dryococelus</taxon>
    </lineage>
</organism>
<name>A0ABQ9GR42_9NEOP</name>
<dbReference type="Proteomes" id="UP001159363">
    <property type="component" value="Chromosome 9"/>
</dbReference>
<evidence type="ECO:0000259" key="1">
    <source>
        <dbReference type="Pfam" id="PF07727"/>
    </source>
</evidence>
<protein>
    <recommendedName>
        <fullName evidence="1">Reverse transcriptase Ty1/copia-type domain-containing protein</fullName>
    </recommendedName>
</protein>